<sequence length="673" mass="71939">MTSSPSPPAYLFVVRHGNRLDAADKKWHLSSPTPYDPPLTYGGLLQARQVGNQIGAILEQAKFDDQESRTGASSRKRKRFKVVIHSSPFLRCVQTSIGIGSGLAQTSPDSIYSPGDVIVPRAAPCVHPLLFKSALLRLDSFLGEWLSPEYFEMITPPPGPALMMGGAKADLLRREDYSAYTDPMPDEKPVSNGRLWHASSASSPANGAQSPASESNRAIDLSALASALPVQRQEPRNYVAPRPLYAISTSGRIPEGFVAHARDACVTVDYQWDSMREPLDFGDGGKLGEEWTAMHMRFRGGLRKLVNWYATTESPADLVTKPAQSLQGDGPEVEAEDDEVETVIIIVSHGAGCNALIGAITHQPVLMDVGLASITMATRKPNLDYAQMLAAVPLPADQSAKPVVQVDRMYDMRLSASTEHLHSFSSTPVSSRSTSRSNTRNPNGHGNRGRTSTLGSSGGPVMNPFTYHDLFSSPVSRSTSASATVGDPFRRESASHRPALRGLALATAGLAGVVGTPSSGTHSPNAAPSFGLWSPAPSSLRLMDDGAEDTDDFGSLLPDFDQKRFAAAVADKEDKEPSPTTMPSTAPAVGGAPMTGEASTPSLKHPPKGPTFAAPIKINTNVVADRPSAEEVKMSQLGGGLGGLWGLPPPLDEAELFRDLSHTKRRWTVNERV</sequence>
<dbReference type="EMBL" id="JAIZPD010000003">
    <property type="protein sequence ID" value="KAH0965552.1"/>
    <property type="molecule type" value="Genomic_DNA"/>
</dbReference>
<name>A0A9P8N257_9HYPO</name>
<feature type="region of interest" description="Disordered" evidence="1">
    <location>
        <begin position="181"/>
        <end position="216"/>
    </location>
</feature>
<comment type="caution">
    <text evidence="2">The sequence shown here is derived from an EMBL/GenBank/DDBJ whole genome shotgun (WGS) entry which is preliminary data.</text>
</comment>
<dbReference type="CDD" id="cd07040">
    <property type="entry name" value="HP"/>
    <property type="match status" value="1"/>
</dbReference>
<gene>
    <name evidence="2" type="ORF">HRG_03568</name>
</gene>
<dbReference type="Proteomes" id="UP000824596">
    <property type="component" value="Unassembled WGS sequence"/>
</dbReference>
<dbReference type="PANTHER" id="PTHR16469:SF27">
    <property type="entry name" value="UBIQUITIN-ASSOCIATED AND SH3 DOMAIN-CONTAINING BA-RELATED"/>
    <property type="match status" value="1"/>
</dbReference>
<dbReference type="Gene3D" id="3.40.50.1240">
    <property type="entry name" value="Phosphoglycerate mutase-like"/>
    <property type="match status" value="2"/>
</dbReference>
<reference evidence="2" key="1">
    <citation type="submission" date="2021-09" db="EMBL/GenBank/DDBJ databases">
        <title>A high-quality genome of the endoparasitic fungus Hirsutella rhossiliensis with a comparison of Hirsutella genomes reveals transposable elements contributing to genome size variation.</title>
        <authorList>
            <person name="Lin R."/>
            <person name="Jiao Y."/>
            <person name="Sun X."/>
            <person name="Ling J."/>
            <person name="Xie B."/>
            <person name="Cheng X."/>
        </authorList>
    </citation>
    <scope>NUCLEOTIDE SEQUENCE</scope>
    <source>
        <strain evidence="2">HR02</strain>
    </source>
</reference>
<evidence type="ECO:0000313" key="3">
    <source>
        <dbReference type="Proteomes" id="UP000824596"/>
    </source>
</evidence>
<dbReference type="SUPFAM" id="SSF53254">
    <property type="entry name" value="Phosphoglycerate mutase-like"/>
    <property type="match status" value="1"/>
</dbReference>
<feature type="compositionally biased region" description="Polar residues" evidence="1">
    <location>
        <begin position="199"/>
        <end position="216"/>
    </location>
</feature>
<dbReference type="InterPro" id="IPR013078">
    <property type="entry name" value="His_Pase_superF_clade-1"/>
</dbReference>
<keyword evidence="3" id="KW-1185">Reference proteome</keyword>
<dbReference type="PANTHER" id="PTHR16469">
    <property type="entry name" value="UBIQUITIN-ASSOCIATED AND SH3 DOMAIN-CONTAINING BA-RELATED"/>
    <property type="match status" value="1"/>
</dbReference>
<dbReference type="SMART" id="SM00855">
    <property type="entry name" value="PGAM"/>
    <property type="match status" value="1"/>
</dbReference>
<protein>
    <submittedName>
        <fullName evidence="2">Phosphoglycerate mutase</fullName>
    </submittedName>
</protein>
<dbReference type="InterPro" id="IPR051710">
    <property type="entry name" value="Phosphatase_SH3-domain"/>
</dbReference>
<feature type="region of interest" description="Disordered" evidence="1">
    <location>
        <begin position="570"/>
        <end position="612"/>
    </location>
</feature>
<organism evidence="2 3">
    <name type="scientific">Hirsutella rhossiliensis</name>
    <dbReference type="NCBI Taxonomy" id="111463"/>
    <lineage>
        <taxon>Eukaryota</taxon>
        <taxon>Fungi</taxon>
        <taxon>Dikarya</taxon>
        <taxon>Ascomycota</taxon>
        <taxon>Pezizomycotina</taxon>
        <taxon>Sordariomycetes</taxon>
        <taxon>Hypocreomycetidae</taxon>
        <taxon>Hypocreales</taxon>
        <taxon>Ophiocordycipitaceae</taxon>
        <taxon>Hirsutella</taxon>
    </lineage>
</organism>
<dbReference type="AlphaFoldDB" id="A0A9P8N257"/>
<dbReference type="InterPro" id="IPR029033">
    <property type="entry name" value="His_PPase_superfam"/>
</dbReference>
<dbReference type="OrthoDB" id="3898179at2759"/>
<proteinExistence type="predicted"/>
<dbReference type="GeneID" id="68352697"/>
<feature type="region of interest" description="Disordered" evidence="1">
    <location>
        <begin position="420"/>
        <end position="459"/>
    </location>
</feature>
<evidence type="ECO:0000313" key="2">
    <source>
        <dbReference type="EMBL" id="KAH0965552.1"/>
    </source>
</evidence>
<accession>A0A9P8N257</accession>
<evidence type="ECO:0000256" key="1">
    <source>
        <dbReference type="SAM" id="MobiDB-lite"/>
    </source>
</evidence>
<dbReference type="RefSeq" id="XP_044723065.1">
    <property type="nucleotide sequence ID" value="XM_044862039.1"/>
</dbReference>
<feature type="compositionally biased region" description="Low complexity" evidence="1">
    <location>
        <begin position="423"/>
        <end position="455"/>
    </location>
</feature>
<feature type="compositionally biased region" description="Low complexity" evidence="1">
    <location>
        <begin position="578"/>
        <end position="588"/>
    </location>
</feature>